<feature type="region of interest" description="Disordered" evidence="1">
    <location>
        <begin position="273"/>
        <end position="311"/>
    </location>
</feature>
<gene>
    <name evidence="3" type="ORF">GCM10023186_12730</name>
</gene>
<proteinExistence type="predicted"/>
<dbReference type="Pfam" id="PF13490">
    <property type="entry name" value="zf-HC2"/>
    <property type="match status" value="1"/>
</dbReference>
<organism evidence="3 4">
    <name type="scientific">Hymenobacter koreensis</name>
    <dbReference type="NCBI Taxonomy" id="1084523"/>
    <lineage>
        <taxon>Bacteria</taxon>
        <taxon>Pseudomonadati</taxon>
        <taxon>Bacteroidota</taxon>
        <taxon>Cytophagia</taxon>
        <taxon>Cytophagales</taxon>
        <taxon>Hymenobacteraceae</taxon>
        <taxon>Hymenobacter</taxon>
    </lineage>
</organism>
<comment type="caution">
    <text evidence="3">The sequence shown here is derived from an EMBL/GenBank/DDBJ whole genome shotgun (WGS) entry which is preliminary data.</text>
</comment>
<name>A0ABP8IWP6_9BACT</name>
<dbReference type="SUPFAM" id="SSF48371">
    <property type="entry name" value="ARM repeat"/>
    <property type="match status" value="1"/>
</dbReference>
<dbReference type="InterPro" id="IPR011989">
    <property type="entry name" value="ARM-like"/>
</dbReference>
<feature type="compositionally biased region" description="Polar residues" evidence="1">
    <location>
        <begin position="275"/>
        <end position="311"/>
    </location>
</feature>
<dbReference type="Gene3D" id="1.25.10.10">
    <property type="entry name" value="Leucine-rich Repeat Variant"/>
    <property type="match status" value="1"/>
</dbReference>
<dbReference type="InterPro" id="IPR027383">
    <property type="entry name" value="Znf_put"/>
</dbReference>
<dbReference type="Gene3D" id="1.10.10.1320">
    <property type="entry name" value="Anti-sigma factor, zinc-finger domain"/>
    <property type="match status" value="1"/>
</dbReference>
<evidence type="ECO:0000259" key="2">
    <source>
        <dbReference type="Pfam" id="PF13490"/>
    </source>
</evidence>
<protein>
    <recommendedName>
        <fullName evidence="2">Putative zinc-finger domain-containing protein</fullName>
    </recommendedName>
</protein>
<keyword evidence="4" id="KW-1185">Reference proteome</keyword>
<evidence type="ECO:0000256" key="1">
    <source>
        <dbReference type="SAM" id="MobiDB-lite"/>
    </source>
</evidence>
<dbReference type="InterPro" id="IPR016024">
    <property type="entry name" value="ARM-type_fold"/>
</dbReference>
<dbReference type="RefSeq" id="WP_345222388.1">
    <property type="nucleotide sequence ID" value="NZ_BAABHA010000002.1"/>
</dbReference>
<evidence type="ECO:0000313" key="4">
    <source>
        <dbReference type="Proteomes" id="UP001500454"/>
    </source>
</evidence>
<dbReference type="EMBL" id="BAABHA010000002">
    <property type="protein sequence ID" value="GAA4377524.1"/>
    <property type="molecule type" value="Genomic_DNA"/>
</dbReference>
<feature type="domain" description="Putative zinc-finger" evidence="2">
    <location>
        <begin position="8"/>
        <end position="42"/>
    </location>
</feature>
<reference evidence="4" key="1">
    <citation type="journal article" date="2019" name="Int. J. Syst. Evol. Microbiol.">
        <title>The Global Catalogue of Microorganisms (GCM) 10K type strain sequencing project: providing services to taxonomists for standard genome sequencing and annotation.</title>
        <authorList>
            <consortium name="The Broad Institute Genomics Platform"/>
            <consortium name="The Broad Institute Genome Sequencing Center for Infectious Disease"/>
            <person name="Wu L."/>
            <person name="Ma J."/>
        </authorList>
    </citation>
    <scope>NUCLEOTIDE SEQUENCE [LARGE SCALE GENOMIC DNA]</scope>
    <source>
        <strain evidence="4">JCM 17924</strain>
    </source>
</reference>
<evidence type="ECO:0000313" key="3">
    <source>
        <dbReference type="EMBL" id="GAA4377524.1"/>
    </source>
</evidence>
<accession>A0ABP8IWP6</accession>
<sequence>MEAKFMKCESVQQGLMDWLANELPAPEHEAVAAHLAQCPACQQELLTARQLWQTMGALPVPEPSEQMRPRFYSMLAEAQAAEQRKQQYSVAALVERLRAWWQPEYAMRLAYGVALLVIGLAGGYLLKGNTTTPLETTQQPMAAASIGEPENIRQTQLLTLLENPSAVQRLRAVSYAEELAPSNERVVVALLSTLNYDPNVNVRLATLEVLATLTEDPTVRQGLVRSMARQESPLVQSAMADVMVQLQERRSVRPMQKLLQQENLNEQVKTKIEESIQTLSNGRQQAEPQTPPQSNENRSHIQSGSDTSVAT</sequence>
<dbReference type="Proteomes" id="UP001500454">
    <property type="component" value="Unassembled WGS sequence"/>
</dbReference>
<dbReference type="InterPro" id="IPR041916">
    <property type="entry name" value="Anti_sigma_zinc_sf"/>
</dbReference>